<dbReference type="RefSeq" id="WP_147066294.1">
    <property type="nucleotide sequence ID" value="NZ_BAABDN010000003.1"/>
</dbReference>
<keyword evidence="2" id="KW-1185">Reference proteome</keyword>
<dbReference type="Gene3D" id="1.10.10.1150">
    <property type="entry name" value="Coenzyme PQQ synthesis protein D (PqqD)"/>
    <property type="match status" value="1"/>
</dbReference>
<comment type="caution">
    <text evidence="1">The sequence shown here is derived from an EMBL/GenBank/DDBJ whole genome shotgun (WGS) entry which is preliminary data.</text>
</comment>
<dbReference type="Proteomes" id="UP000321793">
    <property type="component" value="Unassembled WGS sequence"/>
</dbReference>
<dbReference type="InterPro" id="IPR041881">
    <property type="entry name" value="PqqD_sf"/>
</dbReference>
<dbReference type="InterPro" id="IPR008792">
    <property type="entry name" value="PQQD"/>
</dbReference>
<evidence type="ECO:0000313" key="2">
    <source>
        <dbReference type="Proteomes" id="UP000321793"/>
    </source>
</evidence>
<dbReference type="EMBL" id="BKBA01000011">
    <property type="protein sequence ID" value="GEQ14812.1"/>
    <property type="molecule type" value="Genomic_DNA"/>
</dbReference>
<evidence type="ECO:0008006" key="3">
    <source>
        <dbReference type="Google" id="ProtNLM"/>
    </source>
</evidence>
<sequence>MTSSLDALGSTPSRHPAIETAEVLDRVVLFDDRDAGVHELNESASLVWLAVDGSTSVGAMADRLGERVGRSVTDEVVAAVEEFDRLGLLRDASPFAVEPGPLHGDRV</sequence>
<dbReference type="AlphaFoldDB" id="A0A512T3N5"/>
<reference evidence="1 2" key="1">
    <citation type="submission" date="2019-07" db="EMBL/GenBank/DDBJ databases">
        <title>Whole genome shotgun sequence of Knoellia locipacati NBRC 109775.</title>
        <authorList>
            <person name="Hosoyama A."/>
            <person name="Uohara A."/>
            <person name="Ohji S."/>
            <person name="Ichikawa N."/>
        </authorList>
    </citation>
    <scope>NUCLEOTIDE SEQUENCE [LARGE SCALE GENOMIC DNA]</scope>
    <source>
        <strain evidence="1 2">NBRC 109775</strain>
    </source>
</reference>
<dbReference type="Pfam" id="PF05402">
    <property type="entry name" value="PqqD"/>
    <property type="match status" value="1"/>
</dbReference>
<gene>
    <name evidence="1" type="ORF">KLO01_28590</name>
</gene>
<name>A0A512T3N5_9MICO</name>
<accession>A0A512T3N5</accession>
<proteinExistence type="predicted"/>
<protein>
    <recommendedName>
        <fullName evidence="3">PqqD family protein</fullName>
    </recommendedName>
</protein>
<organism evidence="1 2">
    <name type="scientific">Knoellia locipacati</name>
    <dbReference type="NCBI Taxonomy" id="882824"/>
    <lineage>
        <taxon>Bacteria</taxon>
        <taxon>Bacillati</taxon>
        <taxon>Actinomycetota</taxon>
        <taxon>Actinomycetes</taxon>
        <taxon>Micrococcales</taxon>
        <taxon>Intrasporangiaceae</taxon>
        <taxon>Knoellia</taxon>
    </lineage>
</organism>
<evidence type="ECO:0000313" key="1">
    <source>
        <dbReference type="EMBL" id="GEQ14812.1"/>
    </source>
</evidence>